<evidence type="ECO:0000256" key="1">
    <source>
        <dbReference type="SAM" id="MobiDB-lite"/>
    </source>
</evidence>
<proteinExistence type="predicted"/>
<dbReference type="InterPro" id="IPR052512">
    <property type="entry name" value="4CMD/NDH-1_regulator"/>
</dbReference>
<dbReference type="InterPro" id="IPR003779">
    <property type="entry name" value="CMD-like"/>
</dbReference>
<dbReference type="Proteomes" id="UP001595648">
    <property type="component" value="Unassembled WGS sequence"/>
</dbReference>
<protein>
    <submittedName>
        <fullName evidence="3">Carboxymuconolactone decarboxylase family protein</fullName>
    </submittedName>
</protein>
<name>A0ABV7MG94_9HYPH</name>
<dbReference type="InterPro" id="IPR029032">
    <property type="entry name" value="AhpD-like"/>
</dbReference>
<feature type="compositionally biased region" description="Basic and acidic residues" evidence="1">
    <location>
        <begin position="143"/>
        <end position="162"/>
    </location>
</feature>
<dbReference type="EMBL" id="JBHRVD010000001">
    <property type="protein sequence ID" value="MFC3320891.1"/>
    <property type="molecule type" value="Genomic_DNA"/>
</dbReference>
<sequence>MAQGHNKGDSKIEALLAVVEQFQPGVRERFELRRRIDPAFAEAVLTYAARLFGRPVLDVRTRLLVMVGQFTMSRRHARLRETVIAACNHGLNLNEVLEVILQCSIYGGESIVDEPLEIFAEEAGARGLLDGVSAKALQPGQRNAERSLEAERQTWHPVDSKDPRADSLLKKYGWHGISIALVLRPLHTLNNATFLESLDENFTHAFYDFGYSDMYGRQVLDHRTRLLCMVGNTLAIGEIVQTRHHMRTAIKQGASAREVLEVLFQSVVTVGHPNIVPERFRDLAKIVEEESGASF</sequence>
<organism evidence="3 4">
    <name type="scientific">Mesorhizobium cantuariense</name>
    <dbReference type="NCBI Taxonomy" id="1300275"/>
    <lineage>
        <taxon>Bacteria</taxon>
        <taxon>Pseudomonadati</taxon>
        <taxon>Pseudomonadota</taxon>
        <taxon>Alphaproteobacteria</taxon>
        <taxon>Hyphomicrobiales</taxon>
        <taxon>Phyllobacteriaceae</taxon>
        <taxon>Mesorhizobium</taxon>
    </lineage>
</organism>
<dbReference type="PANTHER" id="PTHR33570:SF2">
    <property type="entry name" value="CARBOXYMUCONOLACTONE DECARBOXYLASE-LIKE DOMAIN-CONTAINING PROTEIN"/>
    <property type="match status" value="1"/>
</dbReference>
<keyword evidence="4" id="KW-1185">Reference proteome</keyword>
<dbReference type="Gene3D" id="1.20.1290.10">
    <property type="entry name" value="AhpD-like"/>
    <property type="match status" value="1"/>
</dbReference>
<gene>
    <name evidence="3" type="ORF">ACFOJ9_03645</name>
</gene>
<dbReference type="PANTHER" id="PTHR33570">
    <property type="entry name" value="4-CARBOXYMUCONOLACTONE DECARBOXYLASE FAMILY PROTEIN"/>
    <property type="match status" value="1"/>
</dbReference>
<reference evidence="4" key="1">
    <citation type="journal article" date="2019" name="Int. J. Syst. Evol. Microbiol.">
        <title>The Global Catalogue of Microorganisms (GCM) 10K type strain sequencing project: providing services to taxonomists for standard genome sequencing and annotation.</title>
        <authorList>
            <consortium name="The Broad Institute Genomics Platform"/>
            <consortium name="The Broad Institute Genome Sequencing Center for Infectious Disease"/>
            <person name="Wu L."/>
            <person name="Ma J."/>
        </authorList>
    </citation>
    <scope>NUCLEOTIDE SEQUENCE [LARGE SCALE GENOMIC DNA]</scope>
    <source>
        <strain evidence="4">ICMP 19515</strain>
    </source>
</reference>
<feature type="domain" description="Carboxymuconolactone decarboxylase-like" evidence="2">
    <location>
        <begin position="202"/>
        <end position="275"/>
    </location>
</feature>
<evidence type="ECO:0000259" key="2">
    <source>
        <dbReference type="Pfam" id="PF02627"/>
    </source>
</evidence>
<comment type="caution">
    <text evidence="3">The sequence shown here is derived from an EMBL/GenBank/DDBJ whole genome shotgun (WGS) entry which is preliminary data.</text>
</comment>
<dbReference type="Pfam" id="PF02627">
    <property type="entry name" value="CMD"/>
    <property type="match status" value="1"/>
</dbReference>
<dbReference type="SUPFAM" id="SSF69118">
    <property type="entry name" value="AhpD-like"/>
    <property type="match status" value="2"/>
</dbReference>
<evidence type="ECO:0000313" key="4">
    <source>
        <dbReference type="Proteomes" id="UP001595648"/>
    </source>
</evidence>
<accession>A0ABV7MG94</accession>
<evidence type="ECO:0000313" key="3">
    <source>
        <dbReference type="EMBL" id="MFC3320891.1"/>
    </source>
</evidence>
<dbReference type="RefSeq" id="WP_378976998.1">
    <property type="nucleotide sequence ID" value="NZ_JBHRVD010000001.1"/>
</dbReference>
<feature type="region of interest" description="Disordered" evidence="1">
    <location>
        <begin position="140"/>
        <end position="162"/>
    </location>
</feature>